<dbReference type="InterPro" id="IPR000209">
    <property type="entry name" value="Peptidase_S8/S53_dom"/>
</dbReference>
<dbReference type="PANTHER" id="PTHR43806:SF11">
    <property type="entry name" value="CEREVISIN-RELATED"/>
    <property type="match status" value="1"/>
</dbReference>
<dbReference type="SUPFAM" id="SSF52743">
    <property type="entry name" value="Subtilisin-like"/>
    <property type="match status" value="1"/>
</dbReference>
<feature type="active site" description="Charge relay system" evidence="5">
    <location>
        <position position="279"/>
    </location>
</feature>
<evidence type="ECO:0000256" key="3">
    <source>
        <dbReference type="ARBA" id="ARBA00022801"/>
    </source>
</evidence>
<organism evidence="7 8">
    <name type="scientific">Aliarcobacter butzleri</name>
    <dbReference type="NCBI Taxonomy" id="28197"/>
    <lineage>
        <taxon>Bacteria</taxon>
        <taxon>Pseudomonadati</taxon>
        <taxon>Campylobacterota</taxon>
        <taxon>Epsilonproteobacteria</taxon>
        <taxon>Campylobacterales</taxon>
        <taxon>Arcobacteraceae</taxon>
        <taxon>Aliarcobacter</taxon>
    </lineage>
</organism>
<dbReference type="InterPro" id="IPR034074">
    <property type="entry name" value="Y4bN_pept_dom"/>
</dbReference>
<feature type="active site" description="Charge relay system" evidence="5">
    <location>
        <position position="313"/>
    </location>
</feature>
<evidence type="ECO:0000256" key="1">
    <source>
        <dbReference type="ARBA" id="ARBA00011073"/>
    </source>
</evidence>
<dbReference type="PROSITE" id="PS51892">
    <property type="entry name" value="SUBTILASE"/>
    <property type="match status" value="1"/>
</dbReference>
<keyword evidence="2 5" id="KW-0645">Protease</keyword>
<dbReference type="EMBL" id="JAQTJK010000018">
    <property type="protein sequence ID" value="MDK2042374.1"/>
    <property type="molecule type" value="Genomic_DNA"/>
</dbReference>
<dbReference type="CDD" id="cd04847">
    <property type="entry name" value="Peptidases_S8_Subtilisin_like_2"/>
    <property type="match status" value="1"/>
</dbReference>
<dbReference type="Proteomes" id="UP001237501">
    <property type="component" value="Unassembled WGS sequence"/>
</dbReference>
<comment type="similarity">
    <text evidence="1 5">Belongs to the peptidase S8 family.</text>
</comment>
<comment type="caution">
    <text evidence="7">The sequence shown here is derived from an EMBL/GenBank/DDBJ whole genome shotgun (WGS) entry which is preliminary data.</text>
</comment>
<gene>
    <name evidence="7" type="ORF">PT517_11355</name>
</gene>
<keyword evidence="4 5" id="KW-0720">Serine protease</keyword>
<reference evidence="7" key="2">
    <citation type="submission" date="2023-02" db="EMBL/GenBank/DDBJ databases">
        <authorList>
            <person name="Concha-Toloza M."/>
            <person name="Lopez-Cantillo M."/>
            <person name="Molina-Mora J."/>
            <person name="Collado L."/>
        </authorList>
    </citation>
    <scope>NUCLEOTIDE SEQUENCE</scope>
    <source>
        <strain evidence="7">FR1p153A2</strain>
    </source>
</reference>
<dbReference type="InterPro" id="IPR015500">
    <property type="entry name" value="Peptidase_S8_subtilisin-rel"/>
</dbReference>
<evidence type="ECO:0000256" key="4">
    <source>
        <dbReference type="ARBA" id="ARBA00022825"/>
    </source>
</evidence>
<evidence type="ECO:0000313" key="7">
    <source>
        <dbReference type="EMBL" id="MDK2042374.1"/>
    </source>
</evidence>
<evidence type="ECO:0000256" key="5">
    <source>
        <dbReference type="PROSITE-ProRule" id="PRU01240"/>
    </source>
</evidence>
<protein>
    <submittedName>
        <fullName evidence="7">S8 family peptidase</fullName>
    </submittedName>
</protein>
<dbReference type="InterPro" id="IPR050131">
    <property type="entry name" value="Peptidase_S8_subtilisin-like"/>
</dbReference>
<dbReference type="RefSeq" id="WP_152060125.1">
    <property type="nucleotide sequence ID" value="NZ_CABVSN010000016.1"/>
</dbReference>
<evidence type="ECO:0000256" key="2">
    <source>
        <dbReference type="ARBA" id="ARBA00022670"/>
    </source>
</evidence>
<accession>A0AAW6VIQ8</accession>
<evidence type="ECO:0000259" key="6">
    <source>
        <dbReference type="Pfam" id="PF00082"/>
    </source>
</evidence>
<dbReference type="PROSITE" id="PS00136">
    <property type="entry name" value="SUBTILASE_ASP"/>
    <property type="match status" value="1"/>
</dbReference>
<dbReference type="PANTHER" id="PTHR43806">
    <property type="entry name" value="PEPTIDASE S8"/>
    <property type="match status" value="1"/>
</dbReference>
<sequence>MPDLRPIFINQQYRRNIRFTSPKKVIIPEILPNRNSQEHGNRLFRSLETILNFQSENFTENHSLNNGVYLDIVAKENYELNMKSLEDIRKNIRIANIRDDNLAQVTLYLPLDKKDFLLNKIQKYASPTTNSAKPKHNNLIAIIEDIKIATISSFWNGKEDKIPNETKVWCEVWLINNKNIHDENVISNFNRVAESHNIEIKIESNIRFPERIITLAKLNAQDILNLINSYQYLAEIRPYSTPNIAYTSMEYHDQKEWVNELKDRVIVNPDSNVSVCILDTGVNNTHPLLENILEDEDKHTFETLWGVDDHNSHGTEMSGIAAYGNLNEYLTTTANVELNHTLASYKILPPTGDNEVNLWGYITSQAVSERTIKESGKIHIFSMSVTANDANGDIPDGTPSSWSSAIDNELFNGDTKKLFCISAGNANYIDDTFNYISSNIMAPIENPAQSWNALTIGAYTQKDTITDEEDEYIDYDVVMAQKDQISPFTTTSRLWDKQWCIKPDVVFEGGNLLLNTTRNDKTTHDDLALLTTHSNTMRDLITWTYATSAANALGANFVAKLYSTYPEATPETIRGLVVHSANWTDKMIEQFTVSGQSPKDLYGILLRTCGYGVPDFDKAVNCYKNSLTLIAEDTIQPFIKIGSDIKTNVMNLYTLPWPKEALEDLGSLEVEMRVTLSYFIEPAPTEMAVSSFNRYNYPSHGLRFEVNHPNESMQEFKTRCNKQDRTEDYISSRLSTSDYWKIGKNTRDRGSIISDVWKGKAVELASCNHIAVYPTNGWWRTRKHLDAFNNIARYTLIVSIYSSSNDIDIYTPVLTQVTIPIQTQIPI</sequence>
<dbReference type="PRINTS" id="PR00723">
    <property type="entry name" value="SUBTILISIN"/>
</dbReference>
<dbReference type="GO" id="GO:0006508">
    <property type="term" value="P:proteolysis"/>
    <property type="evidence" value="ECO:0007669"/>
    <property type="project" value="UniProtKB-KW"/>
</dbReference>
<feature type="domain" description="Peptidase S8/S53" evidence="6">
    <location>
        <begin position="271"/>
        <end position="612"/>
    </location>
</feature>
<reference evidence="7" key="1">
    <citation type="journal article" date="2023" name="Antibiotics">
        <title>Genomic Characterization of Antibiotic-Resistant Campylobacterales Isolated from Chilean Poultry Meat.</title>
        <authorList>
            <person name="Concha-Toloza M."/>
            <person name="Lopez-Cantillo M."/>
            <person name="Molina-Mora J.A."/>
            <person name="Collado L."/>
        </authorList>
    </citation>
    <scope>NUCLEOTIDE SEQUENCE</scope>
    <source>
        <strain evidence="7">FR1p153A2</strain>
    </source>
</reference>
<feature type="active site" description="Charge relay system" evidence="5">
    <location>
        <position position="548"/>
    </location>
</feature>
<dbReference type="InterPro" id="IPR036852">
    <property type="entry name" value="Peptidase_S8/S53_dom_sf"/>
</dbReference>
<evidence type="ECO:0000313" key="8">
    <source>
        <dbReference type="Proteomes" id="UP001237501"/>
    </source>
</evidence>
<name>A0AAW6VIQ8_9BACT</name>
<dbReference type="Gene3D" id="3.40.50.200">
    <property type="entry name" value="Peptidase S8/S53 domain"/>
    <property type="match status" value="1"/>
</dbReference>
<dbReference type="InterPro" id="IPR023827">
    <property type="entry name" value="Peptidase_S8_Asp-AS"/>
</dbReference>
<dbReference type="GO" id="GO:0004252">
    <property type="term" value="F:serine-type endopeptidase activity"/>
    <property type="evidence" value="ECO:0007669"/>
    <property type="project" value="UniProtKB-UniRule"/>
</dbReference>
<dbReference type="Pfam" id="PF00082">
    <property type="entry name" value="Peptidase_S8"/>
    <property type="match status" value="1"/>
</dbReference>
<keyword evidence="3 5" id="KW-0378">Hydrolase</keyword>
<proteinExistence type="inferred from homology"/>
<dbReference type="AlphaFoldDB" id="A0AAW6VIQ8"/>